<evidence type="ECO:0000313" key="3">
    <source>
        <dbReference type="Proteomes" id="UP000799324"/>
    </source>
</evidence>
<sequence length="163" mass="18289">MVGGDQSLDLLVVVAVRTSIPVVRTWCATPDPIRPSGTLVPGDVMVLIVLLAASAARGLEMRTAEFGLTGTRAIAGTLGMAPPAPRVISRKRRRRRYPERMAKQSLRQVEPEDLGQARVRAAERRPQERKEECNTDENEARSRKKFDPGWKIRFHQNPQRKPD</sequence>
<reference evidence="2" key="1">
    <citation type="journal article" date="2020" name="Stud. Mycol.">
        <title>101 Dothideomycetes genomes: a test case for predicting lifestyles and emergence of pathogens.</title>
        <authorList>
            <person name="Haridas S."/>
            <person name="Albert R."/>
            <person name="Binder M."/>
            <person name="Bloem J."/>
            <person name="Labutti K."/>
            <person name="Salamov A."/>
            <person name="Andreopoulos B."/>
            <person name="Baker S."/>
            <person name="Barry K."/>
            <person name="Bills G."/>
            <person name="Bluhm B."/>
            <person name="Cannon C."/>
            <person name="Castanera R."/>
            <person name="Culley D."/>
            <person name="Daum C."/>
            <person name="Ezra D."/>
            <person name="Gonzalez J."/>
            <person name="Henrissat B."/>
            <person name="Kuo A."/>
            <person name="Liang C."/>
            <person name="Lipzen A."/>
            <person name="Lutzoni F."/>
            <person name="Magnuson J."/>
            <person name="Mondo S."/>
            <person name="Nolan M."/>
            <person name="Ohm R."/>
            <person name="Pangilinan J."/>
            <person name="Park H.-J."/>
            <person name="Ramirez L."/>
            <person name="Alfaro M."/>
            <person name="Sun H."/>
            <person name="Tritt A."/>
            <person name="Yoshinaga Y."/>
            <person name="Zwiers L.-H."/>
            <person name="Turgeon B."/>
            <person name="Goodwin S."/>
            <person name="Spatafora J."/>
            <person name="Crous P."/>
            <person name="Grigoriev I."/>
        </authorList>
    </citation>
    <scope>NUCLEOTIDE SEQUENCE</scope>
    <source>
        <strain evidence="2">CBS 122681</strain>
    </source>
</reference>
<dbReference type="EMBL" id="MU004613">
    <property type="protein sequence ID" value="KAF2647491.1"/>
    <property type="molecule type" value="Genomic_DNA"/>
</dbReference>
<proteinExistence type="predicted"/>
<name>A0A6A6SKG7_9PLEO</name>
<dbReference type="Proteomes" id="UP000799324">
    <property type="component" value="Unassembled WGS sequence"/>
</dbReference>
<feature type="compositionally biased region" description="Basic and acidic residues" evidence="1">
    <location>
        <begin position="120"/>
        <end position="150"/>
    </location>
</feature>
<accession>A0A6A6SKG7</accession>
<keyword evidence="3" id="KW-1185">Reference proteome</keyword>
<organism evidence="2 3">
    <name type="scientific">Lophiostoma macrostomum CBS 122681</name>
    <dbReference type="NCBI Taxonomy" id="1314788"/>
    <lineage>
        <taxon>Eukaryota</taxon>
        <taxon>Fungi</taxon>
        <taxon>Dikarya</taxon>
        <taxon>Ascomycota</taxon>
        <taxon>Pezizomycotina</taxon>
        <taxon>Dothideomycetes</taxon>
        <taxon>Pleosporomycetidae</taxon>
        <taxon>Pleosporales</taxon>
        <taxon>Lophiostomataceae</taxon>
        <taxon>Lophiostoma</taxon>
    </lineage>
</organism>
<gene>
    <name evidence="2" type="ORF">K491DRAFT_685477</name>
</gene>
<feature type="region of interest" description="Disordered" evidence="1">
    <location>
        <begin position="83"/>
        <end position="163"/>
    </location>
</feature>
<dbReference type="AlphaFoldDB" id="A0A6A6SKG7"/>
<feature type="compositionally biased region" description="Basic residues" evidence="1">
    <location>
        <begin position="88"/>
        <end position="97"/>
    </location>
</feature>
<protein>
    <submittedName>
        <fullName evidence="2">Uncharacterized protein</fullName>
    </submittedName>
</protein>
<evidence type="ECO:0000256" key="1">
    <source>
        <dbReference type="SAM" id="MobiDB-lite"/>
    </source>
</evidence>
<evidence type="ECO:0000313" key="2">
    <source>
        <dbReference type="EMBL" id="KAF2647491.1"/>
    </source>
</evidence>